<dbReference type="Pfam" id="PF01774">
    <property type="entry name" value="UreD"/>
    <property type="match status" value="1"/>
</dbReference>
<comment type="function">
    <text evidence="3">Required for maturation of urease via the functional incorporation of the urease nickel metallocenter.</text>
</comment>
<dbReference type="GO" id="GO:0016151">
    <property type="term" value="F:nickel cation binding"/>
    <property type="evidence" value="ECO:0007669"/>
    <property type="project" value="UniProtKB-UniRule"/>
</dbReference>
<comment type="subunit">
    <text evidence="3">UreD, UreF and UreG form a complex that acts as a GTP-hydrolysis-dependent molecular chaperone, activating the urease apoprotein by helping to assemble the nickel containing metallocenter of UreC. The UreE protein probably delivers the nickel.</text>
</comment>
<dbReference type="Proteomes" id="UP000035489">
    <property type="component" value="Unassembled WGS sequence"/>
</dbReference>
<sequence>MYVNAWPFDGASRSTTPQRQRAIGCVAFSAAGLNGSTRPMRIEESGSMRIRIPKGEGTGLDAILVNTAGGIACGDRFTVSIEARTGAAITIATPAAEKVYRSDGPVAELAVSLNVHSGARLDWLPQETLLFDEARLARRLDATIEEDARLTVFEAVVFGREARAEHMANGLFEDRWRIRRGRHLVYADTLRLDGPIADLLKRPSVGNGARAFATLIHVSPEAEARLEFARENLSSGSGCDAAASAWNGLLAVRFCAMSIEVLRAAVIPFLLVFRGEPLPRVWLS</sequence>
<dbReference type="PANTHER" id="PTHR33643">
    <property type="entry name" value="UREASE ACCESSORY PROTEIN D"/>
    <property type="match status" value="1"/>
</dbReference>
<gene>
    <name evidence="3" type="primary">ureD</name>
    <name evidence="4" type="ORF">AA309_18150</name>
</gene>
<evidence type="ECO:0000313" key="5">
    <source>
        <dbReference type="Proteomes" id="UP000035489"/>
    </source>
</evidence>
<dbReference type="GO" id="GO:0005737">
    <property type="term" value="C:cytoplasm"/>
    <property type="evidence" value="ECO:0007669"/>
    <property type="project" value="UniProtKB-SubCell"/>
</dbReference>
<accession>A0A0H1R9G0</accession>
<proteinExistence type="inferred from homology"/>
<evidence type="ECO:0000256" key="3">
    <source>
        <dbReference type="HAMAP-Rule" id="MF_01384"/>
    </source>
</evidence>
<comment type="subcellular location">
    <subcellularLocation>
        <location evidence="3">Cytoplasm</location>
    </subcellularLocation>
</comment>
<dbReference type="OrthoDB" id="9798842at2"/>
<keyword evidence="3" id="KW-0963">Cytoplasm</keyword>
<dbReference type="PATRIC" id="fig|1225564.3.peg.4766"/>
<keyword evidence="5" id="KW-1185">Reference proteome</keyword>
<evidence type="ECO:0000256" key="1">
    <source>
        <dbReference type="ARBA" id="ARBA00007177"/>
    </source>
</evidence>
<name>A0A0H1R9G0_9HYPH</name>
<dbReference type="AlphaFoldDB" id="A0A0H1R9G0"/>
<keyword evidence="3" id="KW-0996">Nickel insertion</keyword>
<dbReference type="InterPro" id="IPR002669">
    <property type="entry name" value="UreD"/>
</dbReference>
<keyword evidence="2 3" id="KW-0143">Chaperone</keyword>
<comment type="similarity">
    <text evidence="1 3">Belongs to the UreD family.</text>
</comment>
<dbReference type="PANTHER" id="PTHR33643:SF1">
    <property type="entry name" value="UREASE ACCESSORY PROTEIN D"/>
    <property type="match status" value="1"/>
</dbReference>
<evidence type="ECO:0000313" key="4">
    <source>
        <dbReference type="EMBL" id="KLK91793.1"/>
    </source>
</evidence>
<organism evidence="4 5">
    <name type="scientific">Microvirga vignae</name>
    <dbReference type="NCBI Taxonomy" id="1225564"/>
    <lineage>
        <taxon>Bacteria</taxon>
        <taxon>Pseudomonadati</taxon>
        <taxon>Pseudomonadota</taxon>
        <taxon>Alphaproteobacteria</taxon>
        <taxon>Hyphomicrobiales</taxon>
        <taxon>Methylobacteriaceae</taxon>
        <taxon>Microvirga</taxon>
    </lineage>
</organism>
<evidence type="ECO:0000256" key="2">
    <source>
        <dbReference type="ARBA" id="ARBA00023186"/>
    </source>
</evidence>
<protein>
    <recommendedName>
        <fullName evidence="3">Urease accessory protein UreD</fullName>
    </recommendedName>
</protein>
<dbReference type="STRING" id="1225564.AA309_18150"/>
<dbReference type="EMBL" id="LCYG01000045">
    <property type="protein sequence ID" value="KLK91793.1"/>
    <property type="molecule type" value="Genomic_DNA"/>
</dbReference>
<comment type="caution">
    <text evidence="4">The sequence shown here is derived from an EMBL/GenBank/DDBJ whole genome shotgun (WGS) entry which is preliminary data.</text>
</comment>
<reference evidence="4 5" key="1">
    <citation type="submission" date="2015-05" db="EMBL/GenBank/DDBJ databases">
        <title>Draft genome sequence of Microvirga vignae strain BR3299, a novel nitrogen fixing bacteria isolated from Brazil semi-aired region.</title>
        <authorList>
            <person name="Zilli J.E."/>
            <person name="Passos S.R."/>
            <person name="Leite J."/>
            <person name="Baldani J.I."/>
            <person name="Xavier G.R."/>
            <person name="Rumjaneck N.G."/>
            <person name="Simoes-Araujo J.L."/>
        </authorList>
    </citation>
    <scope>NUCLEOTIDE SEQUENCE [LARGE SCALE GENOMIC DNA]</scope>
    <source>
        <strain evidence="4 5">BR3299</strain>
    </source>
</reference>
<dbReference type="HAMAP" id="MF_01384">
    <property type="entry name" value="UreD"/>
    <property type="match status" value="1"/>
</dbReference>